<dbReference type="InterPro" id="IPR018317">
    <property type="entry name" value="QueC"/>
</dbReference>
<protein>
    <recommendedName>
        <fullName evidence="3">Thil AANH domain-containing protein</fullName>
    </recommendedName>
</protein>
<dbReference type="Proteomes" id="UP000229236">
    <property type="component" value="Unassembled WGS sequence"/>
</dbReference>
<evidence type="ECO:0008006" key="3">
    <source>
        <dbReference type="Google" id="ProtNLM"/>
    </source>
</evidence>
<proteinExistence type="predicted"/>
<sequence>MAIFIGHRVSNKVLEKHIRVYLHSYIQAFDASFVRWYSLFMFPSSKIKTALVLYSGGRDSSATALEMARLGYMVKLFTCQWGLSELVGPRGDSAPDIRHAELMGAFPKYIDPDRAIMGNPYLVRKLAIEKTNETHVVYPIALALAVHVDAILYCMKRDIKHIACGYSGYQATRDIYIEQREDFLLLMKEFVGEYGIEYHTPVIKKTKHEVMDILERHGVSSNSLENKSIFGGISFNVEHALSYRNRSLPICKGHIELMRA</sequence>
<dbReference type="SUPFAM" id="SSF52402">
    <property type="entry name" value="Adenine nucleotide alpha hydrolases-like"/>
    <property type="match status" value="1"/>
</dbReference>
<accession>A0A2M8D685</accession>
<dbReference type="InterPro" id="IPR014729">
    <property type="entry name" value="Rossmann-like_a/b/a_fold"/>
</dbReference>
<gene>
    <name evidence="1" type="ORF">CO088_03680</name>
</gene>
<dbReference type="EMBL" id="PFTM01000060">
    <property type="protein sequence ID" value="PJB82353.1"/>
    <property type="molecule type" value="Genomic_DNA"/>
</dbReference>
<dbReference type="Pfam" id="PF06508">
    <property type="entry name" value="QueC"/>
    <property type="match status" value="1"/>
</dbReference>
<name>A0A2M8D685_9BACT</name>
<organism evidence="1 2">
    <name type="scientific">Candidatus Yonathbacteria bacterium CG_4_9_14_0_8_um_filter_46_47</name>
    <dbReference type="NCBI Taxonomy" id="1975106"/>
    <lineage>
        <taxon>Bacteria</taxon>
        <taxon>Candidatus Yonathiibacteriota</taxon>
    </lineage>
</organism>
<dbReference type="AlphaFoldDB" id="A0A2M8D685"/>
<evidence type="ECO:0000313" key="1">
    <source>
        <dbReference type="EMBL" id="PJB82353.1"/>
    </source>
</evidence>
<reference evidence="2" key="1">
    <citation type="submission" date="2017-09" db="EMBL/GenBank/DDBJ databases">
        <title>Depth-based differentiation of microbial function through sediment-hosted aquifers and enrichment of novel symbionts in the deep terrestrial subsurface.</title>
        <authorList>
            <person name="Probst A.J."/>
            <person name="Ladd B."/>
            <person name="Jarett J.K."/>
            <person name="Geller-Mcgrath D.E."/>
            <person name="Sieber C.M.K."/>
            <person name="Emerson J.B."/>
            <person name="Anantharaman K."/>
            <person name="Thomas B.C."/>
            <person name="Malmstrom R."/>
            <person name="Stieglmeier M."/>
            <person name="Klingl A."/>
            <person name="Woyke T."/>
            <person name="Ryan C.M."/>
            <person name="Banfield J.F."/>
        </authorList>
    </citation>
    <scope>NUCLEOTIDE SEQUENCE [LARGE SCALE GENOMIC DNA]</scope>
</reference>
<comment type="caution">
    <text evidence="1">The sequence shown here is derived from an EMBL/GenBank/DDBJ whole genome shotgun (WGS) entry which is preliminary data.</text>
</comment>
<dbReference type="Gene3D" id="3.40.50.620">
    <property type="entry name" value="HUPs"/>
    <property type="match status" value="1"/>
</dbReference>
<evidence type="ECO:0000313" key="2">
    <source>
        <dbReference type="Proteomes" id="UP000229236"/>
    </source>
</evidence>